<evidence type="ECO:0000256" key="2">
    <source>
        <dbReference type="SAM" id="SignalP"/>
    </source>
</evidence>
<evidence type="ECO:0000313" key="4">
    <source>
        <dbReference type="Proteomes" id="UP000218231"/>
    </source>
</evidence>
<proteinExistence type="predicted"/>
<dbReference type="Proteomes" id="UP000218231">
    <property type="component" value="Unassembled WGS sequence"/>
</dbReference>
<feature type="signal peptide" evidence="2">
    <location>
        <begin position="1"/>
        <end position="23"/>
    </location>
</feature>
<sequence length="114" mass="11782">MTLAVYSLLLFSVTVIELTVAPCAPGAMTKPEPNDAPSRFTGAPCPPMPMPPNRSPKGVPENGLATMSAKLIGAPERGTLAWMAPGSFWACWATLGCSASVAVAPPRRSALVMA</sequence>
<reference evidence="3 4" key="1">
    <citation type="journal article" date="2017" name="Curr. Biol.">
        <title>Genome architecture and evolution of a unichromosomal asexual nematode.</title>
        <authorList>
            <person name="Fradin H."/>
            <person name="Zegar C."/>
            <person name="Gutwein M."/>
            <person name="Lucas J."/>
            <person name="Kovtun M."/>
            <person name="Corcoran D."/>
            <person name="Baugh L.R."/>
            <person name="Kiontke K."/>
            <person name="Gunsalus K."/>
            <person name="Fitch D.H."/>
            <person name="Piano F."/>
        </authorList>
    </citation>
    <scope>NUCLEOTIDE SEQUENCE [LARGE SCALE GENOMIC DNA]</scope>
    <source>
        <strain evidence="3">PF1309</strain>
    </source>
</reference>
<feature type="compositionally biased region" description="Pro residues" evidence="1">
    <location>
        <begin position="44"/>
        <end position="54"/>
    </location>
</feature>
<evidence type="ECO:0008006" key="5">
    <source>
        <dbReference type="Google" id="ProtNLM"/>
    </source>
</evidence>
<keyword evidence="2" id="KW-0732">Signal</keyword>
<evidence type="ECO:0000313" key="3">
    <source>
        <dbReference type="EMBL" id="PAV68214.1"/>
    </source>
</evidence>
<dbReference type="AlphaFoldDB" id="A0A2A2K2Q5"/>
<keyword evidence="4" id="KW-1185">Reference proteome</keyword>
<dbReference type="EMBL" id="LIAE01009794">
    <property type="protein sequence ID" value="PAV68214.1"/>
    <property type="molecule type" value="Genomic_DNA"/>
</dbReference>
<comment type="caution">
    <text evidence="3">The sequence shown here is derived from an EMBL/GenBank/DDBJ whole genome shotgun (WGS) entry which is preliminary data.</text>
</comment>
<name>A0A2A2K2Q5_9BILA</name>
<gene>
    <name evidence="3" type="ORF">WR25_08057</name>
</gene>
<feature type="region of interest" description="Disordered" evidence="1">
    <location>
        <begin position="28"/>
        <end position="62"/>
    </location>
</feature>
<evidence type="ECO:0000256" key="1">
    <source>
        <dbReference type="SAM" id="MobiDB-lite"/>
    </source>
</evidence>
<protein>
    <recommendedName>
        <fullName evidence="5">Secreted protein</fullName>
    </recommendedName>
</protein>
<organism evidence="3 4">
    <name type="scientific">Diploscapter pachys</name>
    <dbReference type="NCBI Taxonomy" id="2018661"/>
    <lineage>
        <taxon>Eukaryota</taxon>
        <taxon>Metazoa</taxon>
        <taxon>Ecdysozoa</taxon>
        <taxon>Nematoda</taxon>
        <taxon>Chromadorea</taxon>
        <taxon>Rhabditida</taxon>
        <taxon>Rhabditina</taxon>
        <taxon>Rhabditomorpha</taxon>
        <taxon>Rhabditoidea</taxon>
        <taxon>Rhabditidae</taxon>
        <taxon>Diploscapter</taxon>
    </lineage>
</organism>
<feature type="chain" id="PRO_5012629722" description="Secreted protein" evidence="2">
    <location>
        <begin position="24"/>
        <end position="114"/>
    </location>
</feature>
<accession>A0A2A2K2Q5</accession>